<proteinExistence type="predicted"/>
<protein>
    <submittedName>
        <fullName evidence="2">Uncharacterized protein</fullName>
    </submittedName>
</protein>
<keyword evidence="3" id="KW-1185">Reference proteome</keyword>
<dbReference type="InParanoid" id="S2IY04"/>
<name>S2IY04_MUCC1</name>
<accession>S2IY04</accession>
<evidence type="ECO:0000256" key="1">
    <source>
        <dbReference type="SAM" id="MobiDB-lite"/>
    </source>
</evidence>
<dbReference type="OrthoDB" id="10433686at2759"/>
<evidence type="ECO:0000313" key="3">
    <source>
        <dbReference type="Proteomes" id="UP000014254"/>
    </source>
</evidence>
<organism evidence="2 3">
    <name type="scientific">Mucor circinelloides f. circinelloides (strain 1006PhL)</name>
    <name type="common">Mucormycosis agent</name>
    <name type="synonym">Calyptromyces circinelloides</name>
    <dbReference type="NCBI Taxonomy" id="1220926"/>
    <lineage>
        <taxon>Eukaryota</taxon>
        <taxon>Fungi</taxon>
        <taxon>Fungi incertae sedis</taxon>
        <taxon>Mucoromycota</taxon>
        <taxon>Mucoromycotina</taxon>
        <taxon>Mucoromycetes</taxon>
        <taxon>Mucorales</taxon>
        <taxon>Mucorineae</taxon>
        <taxon>Mucoraceae</taxon>
        <taxon>Mucor</taxon>
    </lineage>
</organism>
<reference evidence="3" key="1">
    <citation type="submission" date="2013-05" db="EMBL/GenBank/DDBJ databases">
        <title>The Genome sequence of Mucor circinelloides f. circinelloides 1006PhL.</title>
        <authorList>
            <consortium name="The Broad Institute Genomics Platform"/>
            <person name="Cuomo C."/>
            <person name="Earl A."/>
            <person name="Findley K."/>
            <person name="Lee S.C."/>
            <person name="Walker B."/>
            <person name="Young S."/>
            <person name="Zeng Q."/>
            <person name="Gargeya S."/>
            <person name="Fitzgerald M."/>
            <person name="Haas B."/>
            <person name="Abouelleil A."/>
            <person name="Allen A.W."/>
            <person name="Alvarado L."/>
            <person name="Arachchi H.M."/>
            <person name="Berlin A.M."/>
            <person name="Chapman S.B."/>
            <person name="Gainer-Dewar J."/>
            <person name="Goldberg J."/>
            <person name="Griggs A."/>
            <person name="Gujja S."/>
            <person name="Hansen M."/>
            <person name="Howarth C."/>
            <person name="Imamovic A."/>
            <person name="Ireland A."/>
            <person name="Larimer J."/>
            <person name="McCowan C."/>
            <person name="Murphy C."/>
            <person name="Pearson M."/>
            <person name="Poon T.W."/>
            <person name="Priest M."/>
            <person name="Roberts A."/>
            <person name="Saif S."/>
            <person name="Shea T."/>
            <person name="Sisk P."/>
            <person name="Sykes S."/>
            <person name="Wortman J."/>
            <person name="Nusbaum C."/>
            <person name="Birren B."/>
        </authorList>
    </citation>
    <scope>NUCLEOTIDE SEQUENCE [LARGE SCALE GENOMIC DNA]</scope>
    <source>
        <strain evidence="3">1006PhL</strain>
    </source>
</reference>
<dbReference type="VEuPathDB" id="FungiDB:HMPREF1544_10621"/>
<feature type="region of interest" description="Disordered" evidence="1">
    <location>
        <begin position="1"/>
        <end position="28"/>
    </location>
</feature>
<feature type="compositionally biased region" description="Basic residues" evidence="1">
    <location>
        <begin position="1"/>
        <end position="10"/>
    </location>
</feature>
<evidence type="ECO:0000313" key="2">
    <source>
        <dbReference type="EMBL" id="EPB82636.1"/>
    </source>
</evidence>
<dbReference type="EMBL" id="KE124105">
    <property type="protein sequence ID" value="EPB82636.1"/>
    <property type="molecule type" value="Genomic_DNA"/>
</dbReference>
<dbReference type="Proteomes" id="UP000014254">
    <property type="component" value="Unassembled WGS sequence"/>
</dbReference>
<sequence length="150" mass="17174">MLKPKIRSRSSRSSFLGQNQTRQGRAHSQHGFLNVQTSISAHDSNALKTKIRSLTKLCHDLKVKMRLFKRKMLSNQLLIKNYAKITQADQDKLREEVGNILISLEDEMSLTNDSIETRLSNVENRVLALIEAKLKADRRKGWCGKSIRIS</sequence>
<gene>
    <name evidence="2" type="ORF">HMPREF1544_10621</name>
</gene>
<dbReference type="AlphaFoldDB" id="S2IY04"/>